<keyword evidence="6" id="KW-0410">Iron transport</keyword>
<evidence type="ECO:0000313" key="15">
    <source>
        <dbReference type="Proteomes" id="UP001487740"/>
    </source>
</evidence>
<keyword evidence="5" id="KW-0813">Transport</keyword>
<evidence type="ECO:0000256" key="4">
    <source>
        <dbReference type="ARBA" id="ARBA00022434"/>
    </source>
</evidence>
<dbReference type="PANTHER" id="PTHR16821">
    <property type="entry name" value="FRATAXIN"/>
    <property type="match status" value="1"/>
</dbReference>
<dbReference type="GO" id="GO:0004322">
    <property type="term" value="F:ferroxidase activity"/>
    <property type="evidence" value="ECO:0007669"/>
    <property type="project" value="UniProtKB-EC"/>
</dbReference>
<dbReference type="PANTHER" id="PTHR16821:SF2">
    <property type="entry name" value="FRATAXIN, MITOCHONDRIAL"/>
    <property type="match status" value="1"/>
</dbReference>
<keyword evidence="4" id="KW-0409">Iron storage</keyword>
<dbReference type="Gene3D" id="3.30.920.10">
    <property type="entry name" value="Frataxin/CyaY"/>
    <property type="match status" value="1"/>
</dbReference>
<dbReference type="InterPro" id="IPR020895">
    <property type="entry name" value="Frataxin_CS"/>
</dbReference>
<dbReference type="EMBL" id="JARAKH010000034">
    <property type="protein sequence ID" value="KAK8384678.1"/>
    <property type="molecule type" value="Genomic_DNA"/>
</dbReference>
<dbReference type="GO" id="GO:0016226">
    <property type="term" value="P:iron-sulfur cluster assembly"/>
    <property type="evidence" value="ECO:0007669"/>
    <property type="project" value="InterPro"/>
</dbReference>
<dbReference type="GO" id="GO:0006826">
    <property type="term" value="P:iron ion transport"/>
    <property type="evidence" value="ECO:0007669"/>
    <property type="project" value="UniProtKB-KW"/>
</dbReference>
<comment type="similarity">
    <text evidence="2">Belongs to the frataxin family.</text>
</comment>
<feature type="compositionally biased region" description="Low complexity" evidence="13">
    <location>
        <begin position="36"/>
        <end position="46"/>
    </location>
</feature>
<dbReference type="GO" id="GO:0005739">
    <property type="term" value="C:mitochondrion"/>
    <property type="evidence" value="ECO:0007669"/>
    <property type="project" value="UniProtKB-SubCell"/>
</dbReference>
<evidence type="ECO:0000256" key="6">
    <source>
        <dbReference type="ARBA" id="ARBA00022496"/>
    </source>
</evidence>
<dbReference type="InterPro" id="IPR017789">
    <property type="entry name" value="Frataxin"/>
</dbReference>
<evidence type="ECO:0000256" key="7">
    <source>
        <dbReference type="ARBA" id="ARBA00022946"/>
    </source>
</evidence>
<sequence length="268" mass="29493">MSQYFRKQVTYKLNRQGSAIVDDVIGSTVVKARHCTTTTPSSTSGRSADRGRQRREARQARFGGRQGDATQHNMQCAVRGSMALVRASSVGRLWLQRPVVCGIWGSQLSLHVAAQPLRKPLHQLPSTTSLPAPSVLKAGTTRQYSVELDDIQYEQISDETLESLSEYLEELVAVDTAPQDCDVLYSSGVLTLHLGTHGTYVINKQTPNKQIWLSSPTSGPKRFDFQSGVWVYRHSGETLHSLLSTELSKVFSSNVDFLTCAFGSSESA</sequence>
<comment type="subcellular location">
    <subcellularLocation>
        <location evidence="1">Mitochondrion</location>
    </subcellularLocation>
</comment>
<dbReference type="NCBIfam" id="TIGR03421">
    <property type="entry name" value="FeS_CyaY"/>
    <property type="match status" value="1"/>
</dbReference>
<name>A0AAW0TC02_SCYPA</name>
<evidence type="ECO:0000256" key="13">
    <source>
        <dbReference type="SAM" id="MobiDB-lite"/>
    </source>
</evidence>
<accession>A0AAW0TC02</accession>
<keyword evidence="15" id="KW-1185">Reference proteome</keyword>
<dbReference type="GO" id="GO:0008198">
    <property type="term" value="F:ferrous iron binding"/>
    <property type="evidence" value="ECO:0007669"/>
    <property type="project" value="TreeGrafter"/>
</dbReference>
<dbReference type="GO" id="GO:0034986">
    <property type="term" value="F:iron chaperone activity"/>
    <property type="evidence" value="ECO:0007669"/>
    <property type="project" value="TreeGrafter"/>
</dbReference>
<evidence type="ECO:0000256" key="9">
    <source>
        <dbReference type="ARBA" id="ARBA00023004"/>
    </source>
</evidence>
<keyword evidence="8" id="KW-0560">Oxidoreductase</keyword>
<organism evidence="14 15">
    <name type="scientific">Scylla paramamosain</name>
    <name type="common">Mud crab</name>
    <dbReference type="NCBI Taxonomy" id="85552"/>
    <lineage>
        <taxon>Eukaryota</taxon>
        <taxon>Metazoa</taxon>
        <taxon>Ecdysozoa</taxon>
        <taxon>Arthropoda</taxon>
        <taxon>Crustacea</taxon>
        <taxon>Multicrustacea</taxon>
        <taxon>Malacostraca</taxon>
        <taxon>Eumalacostraca</taxon>
        <taxon>Eucarida</taxon>
        <taxon>Decapoda</taxon>
        <taxon>Pleocyemata</taxon>
        <taxon>Brachyura</taxon>
        <taxon>Eubrachyura</taxon>
        <taxon>Portunoidea</taxon>
        <taxon>Portunidae</taxon>
        <taxon>Portuninae</taxon>
        <taxon>Scylla</taxon>
    </lineage>
</organism>
<dbReference type="GO" id="GO:0006879">
    <property type="term" value="P:intracellular iron ion homeostasis"/>
    <property type="evidence" value="ECO:0007669"/>
    <property type="project" value="UniProtKB-KW"/>
</dbReference>
<feature type="region of interest" description="Disordered" evidence="13">
    <location>
        <begin position="36"/>
        <end position="72"/>
    </location>
</feature>
<keyword evidence="9" id="KW-0408">Iron</keyword>
<dbReference type="NCBIfam" id="TIGR03422">
    <property type="entry name" value="mito_frataxin"/>
    <property type="match status" value="1"/>
</dbReference>
<keyword evidence="7" id="KW-0809">Transit peptide</keyword>
<dbReference type="PROSITE" id="PS01344">
    <property type="entry name" value="FRATAXIN_1"/>
    <property type="match status" value="1"/>
</dbReference>
<dbReference type="InterPro" id="IPR036524">
    <property type="entry name" value="Frataxin/CyaY_sf"/>
</dbReference>
<comment type="catalytic activity">
    <reaction evidence="12">
        <text>4 Fe(2+) + O2 + 4 H(+) = 4 Fe(3+) + 2 H2O</text>
        <dbReference type="Rhea" id="RHEA:11148"/>
        <dbReference type="ChEBI" id="CHEBI:15377"/>
        <dbReference type="ChEBI" id="CHEBI:15378"/>
        <dbReference type="ChEBI" id="CHEBI:15379"/>
        <dbReference type="ChEBI" id="CHEBI:29033"/>
        <dbReference type="ChEBI" id="CHEBI:29034"/>
        <dbReference type="EC" id="1.16.3.1"/>
    </reaction>
</comment>
<keyword evidence="11" id="KW-0496">Mitochondrion</keyword>
<dbReference type="AlphaFoldDB" id="A0AAW0TC02"/>
<evidence type="ECO:0000256" key="8">
    <source>
        <dbReference type="ARBA" id="ARBA00023002"/>
    </source>
</evidence>
<dbReference type="EC" id="1.16.3.1" evidence="3"/>
<evidence type="ECO:0000256" key="2">
    <source>
        <dbReference type="ARBA" id="ARBA00008183"/>
    </source>
</evidence>
<evidence type="ECO:0000256" key="1">
    <source>
        <dbReference type="ARBA" id="ARBA00004173"/>
    </source>
</evidence>
<dbReference type="GO" id="GO:0051537">
    <property type="term" value="F:2 iron, 2 sulfur cluster binding"/>
    <property type="evidence" value="ECO:0007669"/>
    <property type="project" value="TreeGrafter"/>
</dbReference>
<evidence type="ECO:0000256" key="3">
    <source>
        <dbReference type="ARBA" id="ARBA00013107"/>
    </source>
</evidence>
<comment type="caution">
    <text evidence="14">The sequence shown here is derived from an EMBL/GenBank/DDBJ whole genome shotgun (WGS) entry which is preliminary data.</text>
</comment>
<evidence type="ECO:0000313" key="14">
    <source>
        <dbReference type="EMBL" id="KAK8384678.1"/>
    </source>
</evidence>
<reference evidence="14 15" key="1">
    <citation type="submission" date="2023-03" db="EMBL/GenBank/DDBJ databases">
        <title>High-quality genome of Scylla paramamosain provides insights in environmental adaptation.</title>
        <authorList>
            <person name="Zhang L."/>
        </authorList>
    </citation>
    <scope>NUCLEOTIDE SEQUENCE [LARGE SCALE GENOMIC DNA]</scope>
    <source>
        <strain evidence="14">LZ_2023a</strain>
        <tissue evidence="14">Muscle</tissue>
    </source>
</reference>
<protein>
    <recommendedName>
        <fullName evidence="3">ferroxidase</fullName>
        <ecNumber evidence="3">1.16.3.1</ecNumber>
    </recommendedName>
</protein>
<evidence type="ECO:0000256" key="10">
    <source>
        <dbReference type="ARBA" id="ARBA00023065"/>
    </source>
</evidence>
<dbReference type="CDD" id="cd00503">
    <property type="entry name" value="Frataxin"/>
    <property type="match status" value="1"/>
</dbReference>
<feature type="compositionally biased region" description="Basic and acidic residues" evidence="13">
    <location>
        <begin position="47"/>
        <end position="59"/>
    </location>
</feature>
<dbReference type="Pfam" id="PF01491">
    <property type="entry name" value="Frataxin_Cyay"/>
    <property type="match status" value="1"/>
</dbReference>
<evidence type="ECO:0000256" key="11">
    <source>
        <dbReference type="ARBA" id="ARBA00023128"/>
    </source>
</evidence>
<evidence type="ECO:0000256" key="12">
    <source>
        <dbReference type="ARBA" id="ARBA00047990"/>
    </source>
</evidence>
<dbReference type="PRINTS" id="PR00904">
    <property type="entry name" value="FRATAXIN"/>
</dbReference>
<dbReference type="SMART" id="SM01219">
    <property type="entry name" value="Frataxin_Cyay"/>
    <property type="match status" value="1"/>
</dbReference>
<dbReference type="GO" id="GO:0008199">
    <property type="term" value="F:ferric iron binding"/>
    <property type="evidence" value="ECO:0007669"/>
    <property type="project" value="InterPro"/>
</dbReference>
<gene>
    <name evidence="14" type="ORF">O3P69_014330</name>
</gene>
<dbReference type="SUPFAM" id="SSF55387">
    <property type="entry name" value="Frataxin/Nqo15-like"/>
    <property type="match status" value="1"/>
</dbReference>
<dbReference type="PROSITE" id="PS50810">
    <property type="entry name" value="FRATAXIN_2"/>
    <property type="match status" value="1"/>
</dbReference>
<dbReference type="Proteomes" id="UP001487740">
    <property type="component" value="Unassembled WGS sequence"/>
</dbReference>
<dbReference type="InterPro" id="IPR002908">
    <property type="entry name" value="Frataxin/CyaY"/>
</dbReference>
<keyword evidence="10" id="KW-0406">Ion transport</keyword>
<evidence type="ECO:0000256" key="5">
    <source>
        <dbReference type="ARBA" id="ARBA00022448"/>
    </source>
</evidence>
<proteinExistence type="inferred from homology"/>